<feature type="region of interest" description="Disordered" evidence="5">
    <location>
        <begin position="41"/>
        <end position="94"/>
    </location>
</feature>
<feature type="compositionally biased region" description="Basic and acidic residues" evidence="5">
    <location>
        <begin position="542"/>
        <end position="560"/>
    </location>
</feature>
<dbReference type="InterPro" id="IPR018791">
    <property type="entry name" value="UV_resistance/autophagy_Atg14"/>
</dbReference>
<dbReference type="Proteomes" id="UP001396898">
    <property type="component" value="Unassembled WGS sequence"/>
</dbReference>
<dbReference type="EMBL" id="JAQQWI010000015">
    <property type="protein sequence ID" value="KAK8012922.1"/>
    <property type="molecule type" value="Genomic_DNA"/>
</dbReference>
<dbReference type="Pfam" id="PF10186">
    <property type="entry name" value="ATG14"/>
    <property type="match status" value="1"/>
</dbReference>
<feature type="compositionally biased region" description="Gly residues" evidence="5">
    <location>
        <begin position="527"/>
        <end position="540"/>
    </location>
</feature>
<comment type="caution">
    <text evidence="6">The sequence shown here is derived from an EMBL/GenBank/DDBJ whole genome shotgun (WGS) entry which is preliminary data.</text>
</comment>
<comment type="similarity">
    <text evidence="1">Belongs to the ATG14 family.</text>
</comment>
<organism evidence="6 7">
    <name type="scientific">Apiospora marii</name>
    <dbReference type="NCBI Taxonomy" id="335849"/>
    <lineage>
        <taxon>Eukaryota</taxon>
        <taxon>Fungi</taxon>
        <taxon>Dikarya</taxon>
        <taxon>Ascomycota</taxon>
        <taxon>Pezizomycotina</taxon>
        <taxon>Sordariomycetes</taxon>
        <taxon>Xylariomycetidae</taxon>
        <taxon>Amphisphaeriales</taxon>
        <taxon>Apiosporaceae</taxon>
        <taxon>Apiospora</taxon>
    </lineage>
</organism>
<accession>A0ABR1RJ05</accession>
<evidence type="ECO:0000313" key="7">
    <source>
        <dbReference type="Proteomes" id="UP001396898"/>
    </source>
</evidence>
<name>A0ABR1RJ05_9PEZI</name>
<evidence type="ECO:0000256" key="2">
    <source>
        <dbReference type="ARBA" id="ARBA00013807"/>
    </source>
</evidence>
<reference evidence="6 7" key="1">
    <citation type="submission" date="2023-01" db="EMBL/GenBank/DDBJ databases">
        <title>Analysis of 21 Apiospora genomes using comparative genomics revels a genus with tremendous synthesis potential of carbohydrate active enzymes and secondary metabolites.</title>
        <authorList>
            <person name="Sorensen T."/>
        </authorList>
    </citation>
    <scope>NUCLEOTIDE SEQUENCE [LARGE SCALE GENOMIC DNA]</scope>
    <source>
        <strain evidence="6 7">CBS 20057</strain>
    </source>
</reference>
<sequence length="618" mass="68109">MSFSRESTRPLLTPQNRRLRHLHGIYIRNLTFERHAFTTTDDVDLSRGSPNKLDGLKNAPQLHHSASSSDLSHRPPKPRRRSTNLANKSPVTRQKQLEEAIESRAADVFFSLHVQGVDDPIYISEVGTRSTNFDFNFFKLTHADPYISRSSQVTVKVWAQRRGEWLFLLEELVDLRQLNFIGSLINHQFPPNCLVFHLIDGVYTLELPSRVPDPKQGPALPTSSHNALMKLSNLEASIQDALATCESVTGQIDTVLEKIPPDALPAEEEKVKLVNKSVASQQRKLKAAEARRDQLKASIAARRTAIAEGRAAQESVEQDVEHARAKLPASRDAIATTNDLIRGQRRRICEELTRVFPITQAPAAPPLAFQICGLPLPNTNYDPTSSTASDDALSAALGFVAQVTNLLQFYLSVPLPYPISVYGSRSSIRDDISQIADTQRSFPLFLRGGATAQYRFEYGWFLLNKNIEALCVASGLKVVDIRHTLPNLKYLLYVCSAGTDELPERKRGGIRGLFAGKLKGRMSVEDIGGGGGGSSAGGSRRGSAESDAATKQRDELRKALEGQQQQQRGIEGNDSKLGAGAAPKRAPSPRTVEVTPPFEDGELRVTLRTKGLRESMVK</sequence>
<evidence type="ECO:0000256" key="5">
    <source>
        <dbReference type="SAM" id="MobiDB-lite"/>
    </source>
</evidence>
<evidence type="ECO:0000256" key="1">
    <source>
        <dbReference type="ARBA" id="ARBA00009574"/>
    </source>
</evidence>
<evidence type="ECO:0000313" key="6">
    <source>
        <dbReference type="EMBL" id="KAK8012922.1"/>
    </source>
</evidence>
<dbReference type="PANTHER" id="PTHR15157">
    <property type="entry name" value="UV RADIATION RESISTANCE-ASSOCIATED GENE PROTEIN"/>
    <property type="match status" value="1"/>
</dbReference>
<feature type="coiled-coil region" evidence="4">
    <location>
        <begin position="271"/>
        <end position="298"/>
    </location>
</feature>
<evidence type="ECO:0000256" key="4">
    <source>
        <dbReference type="SAM" id="Coils"/>
    </source>
</evidence>
<gene>
    <name evidence="6" type="ORF">PG991_010297</name>
</gene>
<evidence type="ECO:0000256" key="3">
    <source>
        <dbReference type="ARBA" id="ARBA00023054"/>
    </source>
</evidence>
<proteinExistence type="inferred from homology"/>
<keyword evidence="3 4" id="KW-0175">Coiled coil</keyword>
<keyword evidence="7" id="KW-1185">Reference proteome</keyword>
<feature type="region of interest" description="Disordered" evidence="5">
    <location>
        <begin position="525"/>
        <end position="601"/>
    </location>
</feature>
<feature type="compositionally biased region" description="Polar residues" evidence="5">
    <location>
        <begin position="83"/>
        <end position="94"/>
    </location>
</feature>
<protein>
    <recommendedName>
        <fullName evidence="2">Autophagy-related protein 14</fullName>
    </recommendedName>
</protein>
<dbReference type="PANTHER" id="PTHR15157:SF5">
    <property type="entry name" value="UV RADIATION RESISTANCE-ASSOCIATED GENE PROTEIN"/>
    <property type="match status" value="1"/>
</dbReference>